<organism evidence="1 2">
    <name type="scientific">Xenorhabdus bovienii</name>
    <name type="common">Xenorhabdus nematophila subsp. bovienii</name>
    <dbReference type="NCBI Taxonomy" id="40576"/>
    <lineage>
        <taxon>Bacteria</taxon>
        <taxon>Pseudomonadati</taxon>
        <taxon>Pseudomonadota</taxon>
        <taxon>Gammaproteobacteria</taxon>
        <taxon>Enterobacterales</taxon>
        <taxon>Morganellaceae</taxon>
        <taxon>Xenorhabdus</taxon>
    </lineage>
</organism>
<dbReference type="Proteomes" id="UP000032930">
    <property type="component" value="Chromosome"/>
</dbReference>
<dbReference type="CDD" id="cd02440">
    <property type="entry name" value="AdoMet_MTases"/>
    <property type="match status" value="1"/>
</dbReference>
<dbReference type="KEGG" id="xbv:XBW1_2923"/>
<dbReference type="InterPro" id="IPR029063">
    <property type="entry name" value="SAM-dependent_MTases_sf"/>
</dbReference>
<proteinExistence type="predicted"/>
<dbReference type="AlphaFoldDB" id="A0A0B6X9Q9"/>
<protein>
    <submittedName>
        <fullName evidence="1">Uncharacterized protein</fullName>
    </submittedName>
</protein>
<evidence type="ECO:0000313" key="2">
    <source>
        <dbReference type="Proteomes" id="UP000032930"/>
    </source>
</evidence>
<gene>
    <name evidence="1" type="ORF">XBW1_2923</name>
</gene>
<name>A0A0B6X9Q9_XENBV</name>
<accession>A0A0B6X9Q9</accession>
<reference evidence="1 2" key="1">
    <citation type="submission" date="2014-02" db="EMBL/GenBank/DDBJ databases">
        <authorList>
            <person name="Genoscope - CEA"/>
        </authorList>
    </citation>
    <scope>NUCLEOTIDE SEQUENCE [LARGE SCALE GENOMIC DNA]</scope>
    <source>
        <strain evidence="1 2">CS03</strain>
    </source>
</reference>
<dbReference type="SUPFAM" id="SSF53335">
    <property type="entry name" value="S-adenosyl-L-methionine-dependent methyltransferases"/>
    <property type="match status" value="1"/>
</dbReference>
<sequence>MSRHQHILQHRGWSHVQLRQGDALNLGTLAPDAYDTVVINSVVQYFPNVQYLDKVLAQLLPAIAAGGTILLGDIRNLDLLTAHVTAIEQSHLGEQRISVGTMANRIQRRLQQEEEFLLSPTYFAQLSARYPEIGRVDILVKRGVGDNEMLCYRYEVILHKRDKNAASCHDQLITWFDFNAIEEVSSLLQAGTYDTFGISGIPNTRVKDDVELAEGLRH</sequence>
<evidence type="ECO:0000313" key="1">
    <source>
        <dbReference type="EMBL" id="CDM90280.1"/>
    </source>
</evidence>
<dbReference type="EMBL" id="FO818637">
    <property type="protein sequence ID" value="CDM90280.1"/>
    <property type="molecule type" value="Genomic_DNA"/>
</dbReference>
<dbReference type="Gene3D" id="3.40.50.150">
    <property type="entry name" value="Vaccinia Virus protein VP39"/>
    <property type="match status" value="1"/>
</dbReference>